<keyword evidence="3" id="KW-1185">Reference proteome</keyword>
<evidence type="ECO:0000256" key="1">
    <source>
        <dbReference type="SAM" id="MobiDB-lite"/>
    </source>
</evidence>
<proteinExistence type="predicted"/>
<reference evidence="2 3" key="1">
    <citation type="journal article" date="2019" name="Int. J. Syst. Evol. Microbiol.">
        <title>The Global Catalogue of Microorganisms (GCM) 10K type strain sequencing project: providing services to taxonomists for standard genome sequencing and annotation.</title>
        <authorList>
            <consortium name="The Broad Institute Genomics Platform"/>
            <consortium name="The Broad Institute Genome Sequencing Center for Infectious Disease"/>
            <person name="Wu L."/>
            <person name="Ma J."/>
        </authorList>
    </citation>
    <scope>NUCLEOTIDE SEQUENCE [LARGE SCALE GENOMIC DNA]</scope>
    <source>
        <strain evidence="2 3">GX26</strain>
    </source>
</reference>
<dbReference type="RefSeq" id="WP_336350457.1">
    <property type="nucleotide sequence ID" value="NZ_JAZAQL010000002.1"/>
</dbReference>
<sequence>MRERDEQPDDSDPQPDGYEAETTTDIVEWAVGDWRPGRTFEEIGQVMETVREEGIDSEEGARQSATLLRETMEYAETFGIRLLCEFEDADQISDRLASYQPDEVRTFYQHVATENAESFCNLKDEIDGGYAENLQSAFGLSEEVAEHDIFSWFKSHLRRIAHFYTSYYDIYGAKKHAQRYEVLKLEEFETEFPIELEAEDTRYVLFIPQSDGEPVPIAVDARLLANYSFGVARRVRSLSDAIASKDQDDEKRELTLIRDDLESILDEYREVRSGEPDGFVLYGNFEETEEIQRIFQRPATIQYESGELQFHVVDEEEYGPFTVHFEGASRIMGTAKQTVTIDSFEVTSRLTVDQYEELWKLHSAMEEGEVKSMGLYLSGQKAGEGLEHASIEEWLPPDEAVQFLRTDIVEREHIDLLKAMNQMYEREILSPADLTDEDLQLIRDCLDGRTTNDLTGEEIRGLAEQMFDL</sequence>
<accession>A0ABD5VJ61</accession>
<comment type="caution">
    <text evidence="2">The sequence shown here is derived from an EMBL/GenBank/DDBJ whole genome shotgun (WGS) entry which is preliminary data.</text>
</comment>
<evidence type="ECO:0000313" key="2">
    <source>
        <dbReference type="EMBL" id="MFC6953499.1"/>
    </source>
</evidence>
<organism evidence="2 3">
    <name type="scientific">Halorubellus litoreus</name>
    <dbReference type="NCBI Taxonomy" id="755308"/>
    <lineage>
        <taxon>Archaea</taxon>
        <taxon>Methanobacteriati</taxon>
        <taxon>Methanobacteriota</taxon>
        <taxon>Stenosarchaea group</taxon>
        <taxon>Halobacteria</taxon>
        <taxon>Halobacteriales</taxon>
        <taxon>Halorubellaceae</taxon>
        <taxon>Halorubellus</taxon>
    </lineage>
</organism>
<feature type="region of interest" description="Disordered" evidence="1">
    <location>
        <begin position="1"/>
        <end position="25"/>
    </location>
</feature>
<name>A0ABD5VJ61_9EURY</name>
<feature type="compositionally biased region" description="Acidic residues" evidence="1">
    <location>
        <begin position="1"/>
        <end position="13"/>
    </location>
</feature>
<protein>
    <submittedName>
        <fullName evidence="2">Uncharacterized protein</fullName>
    </submittedName>
</protein>
<dbReference type="EMBL" id="JBHSXN010000002">
    <property type="protein sequence ID" value="MFC6953499.1"/>
    <property type="molecule type" value="Genomic_DNA"/>
</dbReference>
<dbReference type="Proteomes" id="UP001596395">
    <property type="component" value="Unassembled WGS sequence"/>
</dbReference>
<gene>
    <name evidence="2" type="ORF">ACFQGB_11555</name>
</gene>
<evidence type="ECO:0000313" key="3">
    <source>
        <dbReference type="Proteomes" id="UP001596395"/>
    </source>
</evidence>
<dbReference type="AlphaFoldDB" id="A0ABD5VJ61"/>